<feature type="compositionally biased region" description="Basic and acidic residues" evidence="1">
    <location>
        <begin position="52"/>
        <end position="76"/>
    </location>
</feature>
<name>A0AAE0MKS4_9PEZI</name>
<dbReference type="GeneID" id="87862951"/>
<gene>
    <name evidence="2" type="ORF">B0H65DRAFT_446482</name>
</gene>
<dbReference type="RefSeq" id="XP_062676925.1">
    <property type="nucleotide sequence ID" value="XM_062825797.1"/>
</dbReference>
<feature type="compositionally biased region" description="Basic residues" evidence="1">
    <location>
        <begin position="1"/>
        <end position="20"/>
    </location>
</feature>
<dbReference type="AlphaFoldDB" id="A0AAE0MKS4"/>
<dbReference type="EMBL" id="JAUEPP010000009">
    <property type="protein sequence ID" value="KAK3334759.1"/>
    <property type="molecule type" value="Genomic_DNA"/>
</dbReference>
<sequence length="190" mass="21978">MGKEKGKKKVTKTKKAKKLLLPKAERAEDELDGQFLNLIDLLAIGFSNNNKEEEAINKDKEEEAVNKNKEDEREGDSFNPFASSDKDEPPAHSLELMYINLYRDFYGPADNAILIDFSYDTIEYNTIFPLRSILIINGWDENDNDLKYLFDLIRNSISSVTNEAKNDVFDEYQTLKQASFTSLESFFMRY</sequence>
<organism evidence="2 3">
    <name type="scientific">Neurospora tetraspora</name>
    <dbReference type="NCBI Taxonomy" id="94610"/>
    <lineage>
        <taxon>Eukaryota</taxon>
        <taxon>Fungi</taxon>
        <taxon>Dikarya</taxon>
        <taxon>Ascomycota</taxon>
        <taxon>Pezizomycotina</taxon>
        <taxon>Sordariomycetes</taxon>
        <taxon>Sordariomycetidae</taxon>
        <taxon>Sordariales</taxon>
        <taxon>Sordariaceae</taxon>
        <taxon>Neurospora</taxon>
    </lineage>
</organism>
<keyword evidence="3" id="KW-1185">Reference proteome</keyword>
<feature type="region of interest" description="Disordered" evidence="1">
    <location>
        <begin position="1"/>
        <end position="23"/>
    </location>
</feature>
<evidence type="ECO:0000313" key="2">
    <source>
        <dbReference type="EMBL" id="KAK3334759.1"/>
    </source>
</evidence>
<evidence type="ECO:0000256" key="1">
    <source>
        <dbReference type="SAM" id="MobiDB-lite"/>
    </source>
</evidence>
<feature type="region of interest" description="Disordered" evidence="1">
    <location>
        <begin position="52"/>
        <end position="88"/>
    </location>
</feature>
<accession>A0AAE0MKS4</accession>
<reference evidence="2" key="2">
    <citation type="submission" date="2023-06" db="EMBL/GenBank/DDBJ databases">
        <authorList>
            <consortium name="Lawrence Berkeley National Laboratory"/>
            <person name="Haridas S."/>
            <person name="Hensen N."/>
            <person name="Bonometti L."/>
            <person name="Westerberg I."/>
            <person name="Brannstrom I.O."/>
            <person name="Guillou S."/>
            <person name="Cros-Aarteil S."/>
            <person name="Calhoun S."/>
            <person name="Kuo A."/>
            <person name="Mondo S."/>
            <person name="Pangilinan J."/>
            <person name="Riley R."/>
            <person name="Labutti K."/>
            <person name="Andreopoulos B."/>
            <person name="Lipzen A."/>
            <person name="Chen C."/>
            <person name="Yanf M."/>
            <person name="Daum C."/>
            <person name="Ng V."/>
            <person name="Clum A."/>
            <person name="Steindorff A."/>
            <person name="Ohm R."/>
            <person name="Martin F."/>
            <person name="Silar P."/>
            <person name="Natvig D."/>
            <person name="Lalanne C."/>
            <person name="Gautier V."/>
            <person name="Ament-Velasquez S.L."/>
            <person name="Kruys A."/>
            <person name="Hutchinson M.I."/>
            <person name="Powell A.J."/>
            <person name="Barry K."/>
            <person name="Miller A.N."/>
            <person name="Grigoriev I.V."/>
            <person name="Debuchy R."/>
            <person name="Gladieux P."/>
            <person name="Thoren M.H."/>
            <person name="Johannesson H."/>
        </authorList>
    </citation>
    <scope>NUCLEOTIDE SEQUENCE</scope>
    <source>
        <strain evidence="2">CBS 560.94</strain>
    </source>
</reference>
<protein>
    <submittedName>
        <fullName evidence="2">Uncharacterized protein</fullName>
    </submittedName>
</protein>
<proteinExistence type="predicted"/>
<evidence type="ECO:0000313" key="3">
    <source>
        <dbReference type="Proteomes" id="UP001278500"/>
    </source>
</evidence>
<reference evidence="2" key="1">
    <citation type="journal article" date="2023" name="Mol. Phylogenet. Evol.">
        <title>Genome-scale phylogeny and comparative genomics of the fungal order Sordariales.</title>
        <authorList>
            <person name="Hensen N."/>
            <person name="Bonometti L."/>
            <person name="Westerberg I."/>
            <person name="Brannstrom I.O."/>
            <person name="Guillou S."/>
            <person name="Cros-Aarteil S."/>
            <person name="Calhoun S."/>
            <person name="Haridas S."/>
            <person name="Kuo A."/>
            <person name="Mondo S."/>
            <person name="Pangilinan J."/>
            <person name="Riley R."/>
            <person name="LaButti K."/>
            <person name="Andreopoulos B."/>
            <person name="Lipzen A."/>
            <person name="Chen C."/>
            <person name="Yan M."/>
            <person name="Daum C."/>
            <person name="Ng V."/>
            <person name="Clum A."/>
            <person name="Steindorff A."/>
            <person name="Ohm R.A."/>
            <person name="Martin F."/>
            <person name="Silar P."/>
            <person name="Natvig D.O."/>
            <person name="Lalanne C."/>
            <person name="Gautier V."/>
            <person name="Ament-Velasquez S.L."/>
            <person name="Kruys A."/>
            <person name="Hutchinson M.I."/>
            <person name="Powell A.J."/>
            <person name="Barry K."/>
            <person name="Miller A.N."/>
            <person name="Grigoriev I.V."/>
            <person name="Debuchy R."/>
            <person name="Gladieux P."/>
            <person name="Hiltunen Thoren M."/>
            <person name="Johannesson H."/>
        </authorList>
    </citation>
    <scope>NUCLEOTIDE SEQUENCE</scope>
    <source>
        <strain evidence="2">CBS 560.94</strain>
    </source>
</reference>
<comment type="caution">
    <text evidence="2">The sequence shown here is derived from an EMBL/GenBank/DDBJ whole genome shotgun (WGS) entry which is preliminary data.</text>
</comment>
<dbReference type="Proteomes" id="UP001278500">
    <property type="component" value="Unassembled WGS sequence"/>
</dbReference>